<dbReference type="RefSeq" id="WP_277529435.1">
    <property type="nucleotide sequence ID" value="NZ_JAPDIA010000002.1"/>
</dbReference>
<sequence>MASAWLLHPLRVRYQECDQMGVVYHANYVNWFEIGRTEWVRRIGCDYREIETKGLLLPLVKLDVNFAQPARYDDWVTVCTRVAEKTALRIAFESRIVKGDLTAGGGRVSKDDPDGELLVSGGTKHVWVNKEWKPVRLDRELPEVWAAFKALAEA</sequence>
<comment type="caution">
    <text evidence="3">The sequence shown here is derived from an EMBL/GenBank/DDBJ whole genome shotgun (WGS) entry which is preliminary data.</text>
</comment>
<accession>A0A9X4QSL6</accession>
<dbReference type="CDD" id="cd00586">
    <property type="entry name" value="4HBT"/>
    <property type="match status" value="1"/>
</dbReference>
<evidence type="ECO:0000313" key="3">
    <source>
        <dbReference type="EMBL" id="MDG0808692.1"/>
    </source>
</evidence>
<keyword evidence="4" id="KW-1185">Reference proteome</keyword>
<dbReference type="PANTHER" id="PTHR31793:SF27">
    <property type="entry name" value="NOVEL THIOESTERASE SUPERFAMILY DOMAIN AND SAPOSIN A-TYPE DOMAIN CONTAINING PROTEIN (0610012H03RIK)"/>
    <property type="match status" value="1"/>
</dbReference>
<evidence type="ECO:0000256" key="1">
    <source>
        <dbReference type="ARBA" id="ARBA00005953"/>
    </source>
</evidence>
<keyword evidence="2" id="KW-0378">Hydrolase</keyword>
<dbReference type="GO" id="GO:0047617">
    <property type="term" value="F:fatty acyl-CoA hydrolase activity"/>
    <property type="evidence" value="ECO:0007669"/>
    <property type="project" value="TreeGrafter"/>
</dbReference>
<dbReference type="NCBIfam" id="TIGR00051">
    <property type="entry name" value="YbgC/FadM family acyl-CoA thioesterase"/>
    <property type="match status" value="1"/>
</dbReference>
<dbReference type="PIRSF" id="PIRSF003230">
    <property type="entry name" value="YbgC"/>
    <property type="match status" value="1"/>
</dbReference>
<protein>
    <submittedName>
        <fullName evidence="3">Acyl-CoA thioesterase</fullName>
    </submittedName>
</protein>
<dbReference type="EMBL" id="JAPDIA010000002">
    <property type="protein sequence ID" value="MDG0808692.1"/>
    <property type="molecule type" value="Genomic_DNA"/>
</dbReference>
<evidence type="ECO:0000256" key="2">
    <source>
        <dbReference type="ARBA" id="ARBA00022801"/>
    </source>
</evidence>
<dbReference type="Gene3D" id="3.10.129.10">
    <property type="entry name" value="Hotdog Thioesterase"/>
    <property type="match status" value="1"/>
</dbReference>
<dbReference type="InterPro" id="IPR050563">
    <property type="entry name" value="4-hydroxybenzoyl-CoA_TE"/>
</dbReference>
<dbReference type="SUPFAM" id="SSF54637">
    <property type="entry name" value="Thioesterase/thiol ester dehydrase-isomerase"/>
    <property type="match status" value="1"/>
</dbReference>
<dbReference type="Pfam" id="PF13279">
    <property type="entry name" value="4HBT_2"/>
    <property type="match status" value="1"/>
</dbReference>
<gene>
    <name evidence="3" type="ORF">OMP40_04275</name>
</gene>
<evidence type="ECO:0000313" key="4">
    <source>
        <dbReference type="Proteomes" id="UP001153404"/>
    </source>
</evidence>
<name>A0A9X4QSL6_9BACL</name>
<comment type="similarity">
    <text evidence="1">Belongs to the 4-hydroxybenzoyl-CoA thioesterase family.</text>
</comment>
<dbReference type="AlphaFoldDB" id="A0A9X4QSL6"/>
<dbReference type="PROSITE" id="PS01328">
    <property type="entry name" value="4HBCOA_THIOESTERASE"/>
    <property type="match status" value="1"/>
</dbReference>
<dbReference type="InterPro" id="IPR008272">
    <property type="entry name" value="HB-CoA_thioesterase_AS"/>
</dbReference>
<dbReference type="PANTHER" id="PTHR31793">
    <property type="entry name" value="4-HYDROXYBENZOYL-COA THIOESTERASE FAMILY MEMBER"/>
    <property type="match status" value="1"/>
</dbReference>
<dbReference type="InterPro" id="IPR006684">
    <property type="entry name" value="YbgC/YbaW"/>
</dbReference>
<proteinExistence type="inferred from homology"/>
<reference evidence="3" key="1">
    <citation type="submission" date="2022-10" db="EMBL/GenBank/DDBJ databases">
        <title>Comparative genomic analysis of Cohnella hashimotonis sp. nov., isolated from the International Space Station.</title>
        <authorList>
            <person name="Simpson A."/>
            <person name="Venkateswaran K."/>
        </authorList>
    </citation>
    <scope>NUCLEOTIDE SEQUENCE</scope>
    <source>
        <strain evidence="3">DSM 28161</strain>
    </source>
</reference>
<dbReference type="Proteomes" id="UP001153404">
    <property type="component" value="Unassembled WGS sequence"/>
</dbReference>
<dbReference type="InterPro" id="IPR029069">
    <property type="entry name" value="HotDog_dom_sf"/>
</dbReference>
<organism evidence="3 4">
    <name type="scientific">Cohnella rhizosphaerae</name>
    <dbReference type="NCBI Taxonomy" id="1457232"/>
    <lineage>
        <taxon>Bacteria</taxon>
        <taxon>Bacillati</taxon>
        <taxon>Bacillota</taxon>
        <taxon>Bacilli</taxon>
        <taxon>Bacillales</taxon>
        <taxon>Paenibacillaceae</taxon>
        <taxon>Cohnella</taxon>
    </lineage>
</organism>